<proteinExistence type="predicted"/>
<dbReference type="EMBL" id="CP002921">
    <property type="protein sequence ID" value="AEM57268.1"/>
    <property type="molecule type" value="Genomic_DNA"/>
</dbReference>
<dbReference type="PANTHER" id="PTHR45947">
    <property type="entry name" value="SULFOQUINOVOSYL TRANSFERASE SQD2"/>
    <property type="match status" value="1"/>
</dbReference>
<dbReference type="Proteomes" id="UP000005629">
    <property type="component" value="Chromosome I"/>
</dbReference>
<dbReference type="RefSeq" id="WP_014040480.1">
    <property type="nucleotide sequence ID" value="NC_015948.1"/>
</dbReference>
<keyword evidence="3" id="KW-0808">Transferase</keyword>
<dbReference type="AlphaFoldDB" id="G0HSP4"/>
<feature type="domain" description="Glycosyl transferase family 1" evidence="1">
    <location>
        <begin position="191"/>
        <end position="355"/>
    </location>
</feature>
<dbReference type="KEGG" id="hhi:HAH_1662"/>
<organism evidence="3 4">
    <name type="scientific">Haloarcula hispanica (strain ATCC 33960 / DSM 4426 / JCM 8911 / NBRC 102182 / NCIMB 2187 / VKM B-1755)</name>
    <dbReference type="NCBI Taxonomy" id="634497"/>
    <lineage>
        <taxon>Archaea</taxon>
        <taxon>Methanobacteriati</taxon>
        <taxon>Methanobacteriota</taxon>
        <taxon>Stenosarchaea group</taxon>
        <taxon>Halobacteria</taxon>
        <taxon>Halobacteriales</taxon>
        <taxon>Haloarculaceae</taxon>
        <taxon>Haloarcula</taxon>
    </lineage>
</organism>
<evidence type="ECO:0000313" key="3">
    <source>
        <dbReference type="EMBL" id="AEM57268.1"/>
    </source>
</evidence>
<evidence type="ECO:0000313" key="4">
    <source>
        <dbReference type="Proteomes" id="UP000005629"/>
    </source>
</evidence>
<protein>
    <submittedName>
        <fullName evidence="3">Glycosyltransferase</fullName>
    </submittedName>
</protein>
<dbReference type="PANTHER" id="PTHR45947:SF3">
    <property type="entry name" value="SULFOQUINOVOSYL TRANSFERASE SQD2"/>
    <property type="match status" value="1"/>
</dbReference>
<evidence type="ECO:0000259" key="2">
    <source>
        <dbReference type="Pfam" id="PF13439"/>
    </source>
</evidence>
<dbReference type="SUPFAM" id="SSF53756">
    <property type="entry name" value="UDP-Glycosyltransferase/glycogen phosphorylase"/>
    <property type="match status" value="1"/>
</dbReference>
<dbReference type="OrthoDB" id="222239at2157"/>
<dbReference type="InterPro" id="IPR050194">
    <property type="entry name" value="Glycosyltransferase_grp1"/>
</dbReference>
<dbReference type="InterPro" id="IPR001296">
    <property type="entry name" value="Glyco_trans_1"/>
</dbReference>
<feature type="domain" description="Glycosyltransferase subfamily 4-like N-terminal" evidence="2">
    <location>
        <begin position="14"/>
        <end position="180"/>
    </location>
</feature>
<dbReference type="InterPro" id="IPR028098">
    <property type="entry name" value="Glyco_trans_4-like_N"/>
</dbReference>
<reference evidence="3 4" key="1">
    <citation type="journal article" date="2011" name="J. Bacteriol.">
        <title>Complete genome sequence of Haloarcula hispanica, a model haloarchaeon for studying genetics, metabolism, and virus-host interaction.</title>
        <authorList>
            <person name="Liu H."/>
            <person name="Wu Z."/>
            <person name="Li M."/>
            <person name="Zhang F."/>
            <person name="Zheng H."/>
            <person name="Han J."/>
            <person name="Liu J."/>
            <person name="Zhou J."/>
            <person name="Wang S."/>
            <person name="Xiang H."/>
        </authorList>
    </citation>
    <scope>NUCLEOTIDE SEQUENCE [LARGE SCALE GENOMIC DNA]</scope>
    <source>
        <strain evidence="4">ATCC 33960 / DSM 4426 / JCM 8911 / NBRC 102182 / NCIMB 2187 / VKM B-1755</strain>
    </source>
</reference>
<dbReference type="Pfam" id="PF00534">
    <property type="entry name" value="Glycos_transf_1"/>
    <property type="match status" value="1"/>
</dbReference>
<accession>G0HSP4</accession>
<dbReference type="STRING" id="634497.HAH_1662"/>
<evidence type="ECO:0000259" key="1">
    <source>
        <dbReference type="Pfam" id="PF00534"/>
    </source>
</evidence>
<dbReference type="HOGENOM" id="CLU_009583_2_1_2"/>
<dbReference type="GO" id="GO:0016757">
    <property type="term" value="F:glycosyltransferase activity"/>
    <property type="evidence" value="ECO:0007669"/>
    <property type="project" value="InterPro"/>
</dbReference>
<dbReference type="Pfam" id="PF13439">
    <property type="entry name" value="Glyco_transf_4"/>
    <property type="match status" value="1"/>
</dbReference>
<dbReference type="Gene3D" id="3.40.50.2000">
    <property type="entry name" value="Glycogen Phosphorylase B"/>
    <property type="match status" value="2"/>
</dbReference>
<name>G0HSP4_HALHT</name>
<sequence>MDILHTPVRFYPYIGGVETYVHDLSKKLVKFNHNVTVVCAKVDEETERCETIDGIDVRRLTSVGQMANTNITPALPAVLIEEAQSADVIHTHLPTPWFADLSVLAGVVTGTPVVITYHNDIVGDGIANHIAYFYNQTWLRLTLRYSDRIIVTQPDYVENSKYLSPEMDKIEIISNGVDVNYFEPKTVSAEDLARLGFDESRPTLFFLSVLDGHHDYKGLTDLLEALALLVKEEDTTPQLLVGGGGESKSTYEHRAAKLGVDQFVDFLGRVPEDDLVNYYSAADLFVLPSTSSDQEGFGLVLLEALASGTPVVTTNVVGIAEEVKQNPVGTIAPKENPEALASSIRTTLSNDEFDLEVARNLCVQNYSWRASAEDLEAIYERVCETSIDHNEVHEDLV</sequence>
<gene>
    <name evidence="3" type="primary">rfaG</name>
    <name evidence="3" type="ordered locus">HAH_1662</name>
</gene>
<dbReference type="CDD" id="cd03801">
    <property type="entry name" value="GT4_PimA-like"/>
    <property type="match status" value="1"/>
</dbReference>
<dbReference type="GeneID" id="23803857"/>
<dbReference type="eggNOG" id="arCOG01403">
    <property type="taxonomic scope" value="Archaea"/>
</dbReference>